<reference evidence="3 5" key="2">
    <citation type="journal article" date="2013" name="Nature">
        <title>Insights into bilaterian evolution from three spiralian genomes.</title>
        <authorList>
            <person name="Simakov O."/>
            <person name="Marletaz F."/>
            <person name="Cho S.J."/>
            <person name="Edsinger-Gonzales E."/>
            <person name="Havlak P."/>
            <person name="Hellsten U."/>
            <person name="Kuo D.H."/>
            <person name="Larsson T."/>
            <person name="Lv J."/>
            <person name="Arendt D."/>
            <person name="Savage R."/>
            <person name="Osoegawa K."/>
            <person name="de Jong P."/>
            <person name="Grimwood J."/>
            <person name="Chapman J.A."/>
            <person name="Shapiro H."/>
            <person name="Aerts A."/>
            <person name="Otillar R.P."/>
            <person name="Terry A.Y."/>
            <person name="Boore J.L."/>
            <person name="Grigoriev I.V."/>
            <person name="Lindberg D.R."/>
            <person name="Seaver E.C."/>
            <person name="Weisblat D.A."/>
            <person name="Putnam N.H."/>
            <person name="Rokhsar D.S."/>
        </authorList>
    </citation>
    <scope>NUCLEOTIDE SEQUENCE</scope>
</reference>
<reference evidence="5" key="1">
    <citation type="submission" date="2012-12" db="EMBL/GenBank/DDBJ databases">
        <authorList>
            <person name="Hellsten U."/>
            <person name="Grimwood J."/>
            <person name="Chapman J.A."/>
            <person name="Shapiro H."/>
            <person name="Aerts A."/>
            <person name="Otillar R.P."/>
            <person name="Terry A.Y."/>
            <person name="Boore J.L."/>
            <person name="Simakov O."/>
            <person name="Marletaz F."/>
            <person name="Cho S.-J."/>
            <person name="Edsinger-Gonzales E."/>
            <person name="Havlak P."/>
            <person name="Kuo D.-H."/>
            <person name="Larsson T."/>
            <person name="Lv J."/>
            <person name="Arendt D."/>
            <person name="Savage R."/>
            <person name="Osoegawa K."/>
            <person name="de Jong P."/>
            <person name="Lindberg D.R."/>
            <person name="Seaver E.C."/>
            <person name="Weisblat D.A."/>
            <person name="Putnam N.H."/>
            <person name="Grigoriev I.V."/>
            <person name="Rokhsar D.S."/>
        </authorList>
    </citation>
    <scope>NUCLEOTIDE SEQUENCE</scope>
</reference>
<evidence type="ECO:0000313" key="3">
    <source>
        <dbReference type="EMBL" id="ESN95122.1"/>
    </source>
</evidence>
<keyword evidence="2" id="KW-0732">Signal</keyword>
<name>T1FF24_HELRO</name>
<organism evidence="4 5">
    <name type="scientific">Helobdella robusta</name>
    <name type="common">Californian leech</name>
    <dbReference type="NCBI Taxonomy" id="6412"/>
    <lineage>
        <taxon>Eukaryota</taxon>
        <taxon>Metazoa</taxon>
        <taxon>Spiralia</taxon>
        <taxon>Lophotrochozoa</taxon>
        <taxon>Annelida</taxon>
        <taxon>Clitellata</taxon>
        <taxon>Hirudinea</taxon>
        <taxon>Rhynchobdellida</taxon>
        <taxon>Glossiphoniidae</taxon>
        <taxon>Helobdella</taxon>
    </lineage>
</organism>
<dbReference type="InParanoid" id="T1FF24"/>
<evidence type="ECO:0000256" key="1">
    <source>
        <dbReference type="SAM" id="Phobius"/>
    </source>
</evidence>
<dbReference type="AlphaFoldDB" id="T1FF24"/>
<sequence length="314" mass="36381">MEKNFFMIPVILTILSLASLDKDGRLVIESDFSSNESLELECQSVLNLSSVERIYVLVWKNRKMIKTADVYGRFWNFRLSFDYFNFKNESNFDVLADLELPSAKVSQKNYITKNSKILYKTYIADFEVPCDFMKPPPELRYGLTLKFKDGRQFEYIELTYKFPYHVKVHNTRIDKVSVEVNETITCLYKASPEPYLISWAVDVLESEEKVNETFSILKPNQISIHAIGVYYVACTVKNNFTEDDFGNVTTSEDVDETVEVKKIVVYGWFILIVVVILLVLIILFIIILLCICLCLYKKKARKDKDSNETPTSDG</sequence>
<feature type="transmembrane region" description="Helical" evidence="1">
    <location>
        <begin position="266"/>
        <end position="296"/>
    </location>
</feature>
<evidence type="ECO:0008006" key="6">
    <source>
        <dbReference type="Google" id="ProtNLM"/>
    </source>
</evidence>
<keyword evidence="1" id="KW-1133">Transmembrane helix</keyword>
<gene>
    <name evidence="4" type="primary">20207423</name>
    <name evidence="3" type="ORF">HELRODRAFT_179715</name>
</gene>
<evidence type="ECO:0000313" key="5">
    <source>
        <dbReference type="Proteomes" id="UP000015101"/>
    </source>
</evidence>
<dbReference type="RefSeq" id="XP_009026772.1">
    <property type="nucleotide sequence ID" value="XM_009028524.1"/>
</dbReference>
<keyword evidence="1" id="KW-0472">Membrane</keyword>
<feature type="chain" id="PRO_5010980550" description="Ig-like domain-containing protein" evidence="2">
    <location>
        <begin position="21"/>
        <end position="314"/>
    </location>
</feature>
<keyword evidence="5" id="KW-1185">Reference proteome</keyword>
<dbReference type="EMBL" id="KB097542">
    <property type="protein sequence ID" value="ESN95122.1"/>
    <property type="molecule type" value="Genomic_DNA"/>
</dbReference>
<keyword evidence="1" id="KW-0812">Transmembrane</keyword>
<evidence type="ECO:0000256" key="2">
    <source>
        <dbReference type="SAM" id="SignalP"/>
    </source>
</evidence>
<reference evidence="4" key="3">
    <citation type="submission" date="2015-06" db="UniProtKB">
        <authorList>
            <consortium name="EnsemblMetazoa"/>
        </authorList>
    </citation>
    <scope>IDENTIFICATION</scope>
</reference>
<dbReference type="CTD" id="20207423"/>
<dbReference type="HOGENOM" id="CLU_886456_0_0_1"/>
<dbReference type="EMBL" id="AMQM01006927">
    <property type="status" value="NOT_ANNOTATED_CDS"/>
    <property type="molecule type" value="Genomic_DNA"/>
</dbReference>
<dbReference type="GeneID" id="20207423"/>
<dbReference type="Proteomes" id="UP000015101">
    <property type="component" value="Unassembled WGS sequence"/>
</dbReference>
<accession>T1FF24</accession>
<dbReference type="KEGG" id="hro:HELRODRAFT_179715"/>
<evidence type="ECO:0000313" key="4">
    <source>
        <dbReference type="EnsemblMetazoa" id="HelroP179715"/>
    </source>
</evidence>
<dbReference type="EnsemblMetazoa" id="HelroT179715">
    <property type="protein sequence ID" value="HelroP179715"/>
    <property type="gene ID" value="HelroG179715"/>
</dbReference>
<feature type="signal peptide" evidence="2">
    <location>
        <begin position="1"/>
        <end position="20"/>
    </location>
</feature>
<protein>
    <recommendedName>
        <fullName evidence="6">Ig-like domain-containing protein</fullName>
    </recommendedName>
</protein>
<proteinExistence type="predicted"/>